<feature type="transmembrane region" description="Helical" evidence="2">
    <location>
        <begin position="181"/>
        <end position="206"/>
    </location>
</feature>
<dbReference type="InParanoid" id="A0A5F8HI70"/>
<dbReference type="KEGG" id="mdo:100618740"/>
<feature type="transmembrane region" description="Helical" evidence="2">
    <location>
        <begin position="329"/>
        <end position="347"/>
    </location>
</feature>
<accession>A0A5F8HI70</accession>
<dbReference type="GO" id="GO:0030133">
    <property type="term" value="C:transport vesicle"/>
    <property type="evidence" value="ECO:0000318"/>
    <property type="project" value="GO_Central"/>
</dbReference>
<dbReference type="GeneTree" id="ENSGT00390000011272"/>
<reference evidence="3" key="2">
    <citation type="submission" date="2025-08" db="UniProtKB">
        <authorList>
            <consortium name="Ensembl"/>
        </authorList>
    </citation>
    <scope>IDENTIFICATION</scope>
</reference>
<dbReference type="FunCoup" id="A0A5F8HI70">
    <property type="interactions" value="73"/>
</dbReference>
<keyword evidence="4" id="KW-1185">Reference proteome</keyword>
<proteinExistence type="predicted"/>
<feature type="region of interest" description="Disordered" evidence="1">
    <location>
        <begin position="25"/>
        <end position="68"/>
    </location>
</feature>
<feature type="compositionally biased region" description="Basic and acidic residues" evidence="1">
    <location>
        <begin position="47"/>
        <end position="57"/>
    </location>
</feature>
<evidence type="ECO:0000313" key="4">
    <source>
        <dbReference type="Proteomes" id="UP000002280"/>
    </source>
</evidence>
<dbReference type="PANTHER" id="PTHR15066">
    <property type="entry name" value="TRANSMEMBRANE PROTEIN 187"/>
    <property type="match status" value="1"/>
</dbReference>
<reference evidence="3 4" key="1">
    <citation type="journal article" date="2007" name="Nature">
        <title>Genome of the marsupial Monodelphis domestica reveals innovation in non-coding sequences.</title>
        <authorList>
            <person name="Mikkelsen T.S."/>
            <person name="Wakefield M.J."/>
            <person name="Aken B."/>
            <person name="Amemiya C.T."/>
            <person name="Chang J.L."/>
            <person name="Duke S."/>
            <person name="Garber M."/>
            <person name="Gentles A.J."/>
            <person name="Goodstadt L."/>
            <person name="Heger A."/>
            <person name="Jurka J."/>
            <person name="Kamal M."/>
            <person name="Mauceli E."/>
            <person name="Searle S.M."/>
            <person name="Sharpe T."/>
            <person name="Baker M.L."/>
            <person name="Batzer M.A."/>
            <person name="Benos P.V."/>
            <person name="Belov K."/>
            <person name="Clamp M."/>
            <person name="Cook A."/>
            <person name="Cuff J."/>
            <person name="Das R."/>
            <person name="Davidow L."/>
            <person name="Deakin J.E."/>
            <person name="Fazzari M.J."/>
            <person name="Glass J.L."/>
            <person name="Grabherr M."/>
            <person name="Greally J.M."/>
            <person name="Gu W."/>
            <person name="Hore T.A."/>
            <person name="Huttley G.A."/>
            <person name="Kleber M."/>
            <person name="Jirtle R.L."/>
            <person name="Koina E."/>
            <person name="Lee J.T."/>
            <person name="Mahony S."/>
            <person name="Marra M.A."/>
            <person name="Miller R.D."/>
            <person name="Nicholls R.D."/>
            <person name="Oda M."/>
            <person name="Papenfuss A.T."/>
            <person name="Parra Z.E."/>
            <person name="Pollock D.D."/>
            <person name="Ray D.A."/>
            <person name="Schein J.E."/>
            <person name="Speed T.P."/>
            <person name="Thompson K."/>
            <person name="VandeBerg J.L."/>
            <person name="Wade C.M."/>
            <person name="Walker J.A."/>
            <person name="Waters P.D."/>
            <person name="Webber C."/>
            <person name="Weidman J.R."/>
            <person name="Xie X."/>
            <person name="Zody M.C."/>
            <person name="Baldwin J."/>
            <person name="Abdouelleil A."/>
            <person name="Abdulkadir J."/>
            <person name="Abebe A."/>
            <person name="Abera B."/>
            <person name="Abreu J."/>
            <person name="Acer S.C."/>
            <person name="Aftuck L."/>
            <person name="Alexander A."/>
            <person name="An P."/>
            <person name="Anderson E."/>
            <person name="Anderson S."/>
            <person name="Arachi H."/>
            <person name="Azer M."/>
            <person name="Bachantsang P."/>
            <person name="Barry A."/>
            <person name="Bayul T."/>
            <person name="Berlin A."/>
            <person name="Bessette D."/>
            <person name="Bloom T."/>
            <person name="Bloom T."/>
            <person name="Boguslavskiy L."/>
            <person name="Bonnet C."/>
            <person name="Boukhgalter B."/>
            <person name="Bourzgui I."/>
            <person name="Brown A."/>
            <person name="Cahill P."/>
            <person name="Channer S."/>
            <person name="Cheshatsang Y."/>
            <person name="Chuda L."/>
            <person name="Citroen M."/>
            <person name="Collymore A."/>
            <person name="Cooke P."/>
            <person name="Costello M."/>
            <person name="D'Aco K."/>
            <person name="Daza R."/>
            <person name="De Haan G."/>
            <person name="DeGray S."/>
            <person name="DeMaso C."/>
            <person name="Dhargay N."/>
            <person name="Dooley K."/>
            <person name="Dooley E."/>
            <person name="Doricent M."/>
            <person name="Dorje P."/>
            <person name="Dorjee K."/>
            <person name="Dupes A."/>
            <person name="Elong R."/>
            <person name="Falk J."/>
            <person name="Farina A."/>
            <person name="Faro S."/>
            <person name="Ferguson D."/>
            <person name="Fisher S."/>
            <person name="Foley C.D."/>
            <person name="Franke A."/>
            <person name="Friedrich D."/>
            <person name="Gadbois L."/>
            <person name="Gearin G."/>
            <person name="Gearin C.R."/>
            <person name="Giannoukos G."/>
            <person name="Goode T."/>
            <person name="Graham J."/>
            <person name="Grandbois E."/>
            <person name="Grewal S."/>
            <person name="Gyaltsen K."/>
            <person name="Hafez N."/>
            <person name="Hagos B."/>
            <person name="Hall J."/>
            <person name="Henson C."/>
            <person name="Hollinger A."/>
            <person name="Honan T."/>
            <person name="Huard M.D."/>
            <person name="Hughes L."/>
            <person name="Hurhula B."/>
            <person name="Husby M.E."/>
            <person name="Kamat A."/>
            <person name="Kanga B."/>
            <person name="Kashin S."/>
            <person name="Khazanovich D."/>
            <person name="Kisner P."/>
            <person name="Lance K."/>
            <person name="Lara M."/>
            <person name="Lee W."/>
            <person name="Lennon N."/>
            <person name="Letendre F."/>
            <person name="LeVine R."/>
            <person name="Lipovsky A."/>
            <person name="Liu X."/>
            <person name="Liu J."/>
            <person name="Liu S."/>
            <person name="Lokyitsang T."/>
            <person name="Lokyitsang Y."/>
            <person name="Lubonja R."/>
            <person name="Lui A."/>
            <person name="MacDonald P."/>
            <person name="Magnisalis V."/>
            <person name="Maru K."/>
            <person name="Matthews C."/>
            <person name="McCusker W."/>
            <person name="McDonough S."/>
            <person name="Mehta T."/>
            <person name="Meldrim J."/>
            <person name="Meneus L."/>
            <person name="Mihai O."/>
            <person name="Mihalev A."/>
            <person name="Mihova T."/>
            <person name="Mittelman R."/>
            <person name="Mlenga V."/>
            <person name="Montmayeur A."/>
            <person name="Mulrain L."/>
            <person name="Navidi A."/>
            <person name="Naylor J."/>
            <person name="Negash T."/>
            <person name="Nguyen T."/>
            <person name="Nguyen N."/>
            <person name="Nicol R."/>
            <person name="Norbu C."/>
            <person name="Norbu N."/>
            <person name="Novod N."/>
            <person name="O'Neill B."/>
            <person name="Osman S."/>
            <person name="Markiewicz E."/>
            <person name="Oyono O.L."/>
            <person name="Patti C."/>
            <person name="Phunkhang P."/>
            <person name="Pierre F."/>
            <person name="Priest M."/>
            <person name="Raghuraman S."/>
            <person name="Rege F."/>
            <person name="Reyes R."/>
            <person name="Rise C."/>
            <person name="Rogov P."/>
            <person name="Ross K."/>
            <person name="Ryan E."/>
            <person name="Settipalli S."/>
            <person name="Shea T."/>
            <person name="Sherpa N."/>
            <person name="Shi L."/>
            <person name="Shih D."/>
            <person name="Sparrow T."/>
            <person name="Spaulding J."/>
            <person name="Stalker J."/>
            <person name="Stange-Thomann N."/>
            <person name="Stavropoulos S."/>
            <person name="Stone C."/>
            <person name="Strader C."/>
            <person name="Tesfaye S."/>
            <person name="Thomson T."/>
            <person name="Thoulutsang Y."/>
            <person name="Thoulutsang D."/>
            <person name="Topham K."/>
            <person name="Topping I."/>
            <person name="Tsamla T."/>
            <person name="Vassiliev H."/>
            <person name="Vo A."/>
            <person name="Wangchuk T."/>
            <person name="Wangdi T."/>
            <person name="Weiand M."/>
            <person name="Wilkinson J."/>
            <person name="Wilson A."/>
            <person name="Yadav S."/>
            <person name="Young G."/>
            <person name="Yu Q."/>
            <person name="Zembek L."/>
            <person name="Zhong D."/>
            <person name="Zimmer A."/>
            <person name="Zwirko Z."/>
            <person name="Jaffe D.B."/>
            <person name="Alvarez P."/>
            <person name="Brockman W."/>
            <person name="Butler J."/>
            <person name="Chin C."/>
            <person name="Gnerre S."/>
            <person name="MacCallum I."/>
            <person name="Graves J.A."/>
            <person name="Ponting C.P."/>
            <person name="Breen M."/>
            <person name="Samollow P.B."/>
            <person name="Lander E.S."/>
            <person name="Lindblad-Toh K."/>
        </authorList>
    </citation>
    <scope>NUCLEOTIDE SEQUENCE [LARGE SCALE GENOMIC DNA]</scope>
</reference>
<evidence type="ECO:0000256" key="1">
    <source>
        <dbReference type="SAM" id="MobiDB-lite"/>
    </source>
</evidence>
<dbReference type="PANTHER" id="PTHR15066:SF0">
    <property type="entry name" value="TRANSMEMBRANE PROTEIN 187"/>
    <property type="match status" value="1"/>
</dbReference>
<name>A0A5F8HI70_MONDO</name>
<keyword evidence="2" id="KW-0472">Membrane</keyword>
<dbReference type="AlphaFoldDB" id="A0A5F8HI70"/>
<evidence type="ECO:0000313" key="3">
    <source>
        <dbReference type="Ensembl" id="ENSMODP00000059216.1"/>
    </source>
</evidence>
<dbReference type="OrthoDB" id="5973769at2759"/>
<sequence>MNGSRPLGASYEGWLGQKLGKNLEPQPACVGRRGLGSTEAKLPQSNLRKDRPSKTTEVENGSRLQGSKELGSRGARLFGVTLIASATKESKETTYLAESLCSISGNFFTSRVKRQLRREPSSSFMDLFKSLTYRMKVQCSLALIHVLLAASVCFITVYMGLFDNIFTEVGYEYYAEVPVHAFPSFLAMPFNSLINLGYMLLGWYWLQRNKKLMRNREDLRQIRYLKDVFAVMALLYGPIQWIRICTQTHNSAVLDQWFTLAIFAWPVVWCHYLENGWHPWSFFCIEFISLASYCLTLFHHLGFDVALACHIFAAIWSALHVHRHYGDSVSATYITLAIISCLGFIVLKLGDHWLSQWLFFQDLTGHFWSKICDILQFHFAFLFLTHFKSPHRRRILVGKSI</sequence>
<evidence type="ECO:0000256" key="2">
    <source>
        <dbReference type="SAM" id="Phobius"/>
    </source>
</evidence>
<dbReference type="Proteomes" id="UP000002280">
    <property type="component" value="Chromosome X"/>
</dbReference>
<dbReference type="Pfam" id="PF15100">
    <property type="entry name" value="TMEM187"/>
    <property type="match status" value="1"/>
</dbReference>
<dbReference type="InterPro" id="IPR028066">
    <property type="entry name" value="TMEM187"/>
</dbReference>
<feature type="transmembrane region" description="Helical" evidence="2">
    <location>
        <begin position="280"/>
        <end position="299"/>
    </location>
</feature>
<feature type="transmembrane region" description="Helical" evidence="2">
    <location>
        <begin position="256"/>
        <end position="273"/>
    </location>
</feature>
<organism evidence="3 4">
    <name type="scientific">Monodelphis domestica</name>
    <name type="common">Gray short-tailed opossum</name>
    <dbReference type="NCBI Taxonomy" id="13616"/>
    <lineage>
        <taxon>Eukaryota</taxon>
        <taxon>Metazoa</taxon>
        <taxon>Chordata</taxon>
        <taxon>Craniata</taxon>
        <taxon>Vertebrata</taxon>
        <taxon>Euteleostomi</taxon>
        <taxon>Mammalia</taxon>
        <taxon>Metatheria</taxon>
        <taxon>Didelphimorphia</taxon>
        <taxon>Didelphidae</taxon>
        <taxon>Monodelphis</taxon>
    </lineage>
</organism>
<keyword evidence="2" id="KW-1133">Transmembrane helix</keyword>
<dbReference type="RefSeq" id="XP_007507107.1">
    <property type="nucleotide sequence ID" value="XM_007507045.3"/>
</dbReference>
<protein>
    <submittedName>
        <fullName evidence="3">Transmembrane protein 187</fullName>
    </submittedName>
</protein>
<reference evidence="3" key="3">
    <citation type="submission" date="2025-09" db="UniProtKB">
        <authorList>
            <consortium name="Ensembl"/>
        </authorList>
    </citation>
    <scope>IDENTIFICATION</scope>
</reference>
<feature type="transmembrane region" description="Helical" evidence="2">
    <location>
        <begin position="139"/>
        <end position="161"/>
    </location>
</feature>
<dbReference type="GeneID" id="100618740"/>
<feature type="transmembrane region" description="Helical" evidence="2">
    <location>
        <begin position="227"/>
        <end position="244"/>
    </location>
</feature>
<dbReference type="Ensembl" id="ENSMODT00000072930.1">
    <property type="protein sequence ID" value="ENSMODP00000059216.1"/>
    <property type="gene ID" value="ENSMODG00000025357.2"/>
</dbReference>
<dbReference type="CTD" id="8269"/>
<dbReference type="STRING" id="13616.ENSMODP00000059216"/>
<dbReference type="Bgee" id="ENSMODG00000025357">
    <property type="expression patterns" value="Expressed in liver and 19 other cell types or tissues"/>
</dbReference>
<keyword evidence="2" id="KW-0812">Transmembrane</keyword>
<gene>
    <name evidence="3" type="primary">TMEM187</name>
</gene>